<feature type="non-terminal residue" evidence="1">
    <location>
        <position position="1"/>
    </location>
</feature>
<organism evidence="1 2">
    <name type="scientific">Miscanthus lutarioriparius</name>
    <dbReference type="NCBI Taxonomy" id="422564"/>
    <lineage>
        <taxon>Eukaryota</taxon>
        <taxon>Viridiplantae</taxon>
        <taxon>Streptophyta</taxon>
        <taxon>Embryophyta</taxon>
        <taxon>Tracheophyta</taxon>
        <taxon>Spermatophyta</taxon>
        <taxon>Magnoliopsida</taxon>
        <taxon>Liliopsida</taxon>
        <taxon>Poales</taxon>
        <taxon>Poaceae</taxon>
        <taxon>PACMAD clade</taxon>
        <taxon>Panicoideae</taxon>
        <taxon>Andropogonodae</taxon>
        <taxon>Andropogoneae</taxon>
        <taxon>Saccharinae</taxon>
        <taxon>Miscanthus</taxon>
    </lineage>
</organism>
<evidence type="ECO:0000313" key="2">
    <source>
        <dbReference type="Proteomes" id="UP000604825"/>
    </source>
</evidence>
<comment type="caution">
    <text evidence="1">The sequence shown here is derived from an EMBL/GenBank/DDBJ whole genome shotgun (WGS) entry which is preliminary data.</text>
</comment>
<protein>
    <submittedName>
        <fullName evidence="1">Uncharacterized protein</fullName>
    </submittedName>
</protein>
<keyword evidence="2" id="KW-1185">Reference proteome</keyword>
<proteinExistence type="predicted"/>
<gene>
    <name evidence="1" type="ORF">NCGR_LOCUS68056</name>
</gene>
<name>A0A811SSP3_9POAL</name>
<dbReference type="Proteomes" id="UP000604825">
    <property type="component" value="Unassembled WGS sequence"/>
</dbReference>
<dbReference type="EMBL" id="CAJGYO010000863">
    <property type="protein sequence ID" value="CAD6343958.1"/>
    <property type="molecule type" value="Genomic_DNA"/>
</dbReference>
<accession>A0A811SSP3</accession>
<sequence>RCNNPKKGIKCNHVRFRKQGPKHLDDLHLLFDKIHVKALSASYYGDISSDESSDDGASEVQKTQDIDDVRLAALKKSKPGKETQGTL</sequence>
<evidence type="ECO:0000313" key="1">
    <source>
        <dbReference type="EMBL" id="CAD6343958.1"/>
    </source>
</evidence>
<dbReference type="AlphaFoldDB" id="A0A811SSP3"/>
<reference evidence="1" key="1">
    <citation type="submission" date="2020-10" db="EMBL/GenBank/DDBJ databases">
        <authorList>
            <person name="Han B."/>
            <person name="Lu T."/>
            <person name="Zhao Q."/>
            <person name="Huang X."/>
            <person name="Zhao Y."/>
        </authorList>
    </citation>
    <scope>NUCLEOTIDE SEQUENCE</scope>
</reference>